<evidence type="ECO:0000256" key="5">
    <source>
        <dbReference type="PROSITE-ProRule" id="PRU01248"/>
    </source>
</evidence>
<dbReference type="GO" id="GO:0003677">
    <property type="term" value="F:DNA binding"/>
    <property type="evidence" value="ECO:0007669"/>
    <property type="project" value="UniProtKB-UniRule"/>
</dbReference>
<gene>
    <name evidence="9" type="ORF">GGQ74_000056</name>
</gene>
<keyword evidence="2" id="KW-0229">DNA integration</keyword>
<dbReference type="PANTHER" id="PTHR30349:SF64">
    <property type="entry name" value="PROPHAGE INTEGRASE INTD-RELATED"/>
    <property type="match status" value="1"/>
</dbReference>
<comment type="caution">
    <text evidence="9">The sequence shown here is derived from an EMBL/GenBank/DDBJ whole genome shotgun (WGS) entry which is preliminary data.</text>
</comment>
<accession>A0A846QCH7</accession>
<name>A0A846QCH7_9BACT</name>
<feature type="region of interest" description="Disordered" evidence="6">
    <location>
        <begin position="74"/>
        <end position="94"/>
    </location>
</feature>
<feature type="domain" description="Core-binding (CB)" evidence="8">
    <location>
        <begin position="108"/>
        <end position="196"/>
    </location>
</feature>
<evidence type="ECO:0000259" key="7">
    <source>
        <dbReference type="PROSITE" id="PS51898"/>
    </source>
</evidence>
<dbReference type="Pfam" id="PF00589">
    <property type="entry name" value="Phage_integrase"/>
    <property type="match status" value="1"/>
</dbReference>
<dbReference type="PANTHER" id="PTHR30349">
    <property type="entry name" value="PHAGE INTEGRASE-RELATED"/>
    <property type="match status" value="1"/>
</dbReference>
<dbReference type="PROSITE" id="PS51898">
    <property type="entry name" value="TYR_RECOMBINASE"/>
    <property type="match status" value="1"/>
</dbReference>
<dbReference type="InterPro" id="IPR011010">
    <property type="entry name" value="DNA_brk_join_enz"/>
</dbReference>
<keyword evidence="10" id="KW-1185">Reference proteome</keyword>
<feature type="domain" description="Tyr recombinase" evidence="7">
    <location>
        <begin position="233"/>
        <end position="413"/>
    </location>
</feature>
<evidence type="ECO:0000256" key="3">
    <source>
        <dbReference type="ARBA" id="ARBA00023125"/>
    </source>
</evidence>
<keyword evidence="3 5" id="KW-0238">DNA-binding</keyword>
<reference evidence="9 10" key="1">
    <citation type="submission" date="2020-03" db="EMBL/GenBank/DDBJ databases">
        <title>Genomic Encyclopedia of Type Strains, Phase IV (KMG-IV): sequencing the most valuable type-strain genomes for metagenomic binning, comparative biology and taxonomic classification.</title>
        <authorList>
            <person name="Goeker M."/>
        </authorList>
    </citation>
    <scope>NUCLEOTIDE SEQUENCE [LARGE SCALE GENOMIC DNA]</scope>
    <source>
        <strain evidence="9 10">DSM 24233</strain>
    </source>
</reference>
<dbReference type="SUPFAM" id="SSF56349">
    <property type="entry name" value="DNA breaking-rejoining enzymes"/>
    <property type="match status" value="1"/>
</dbReference>
<feature type="compositionally biased region" description="Basic and acidic residues" evidence="6">
    <location>
        <begin position="81"/>
        <end position="94"/>
    </location>
</feature>
<evidence type="ECO:0000256" key="2">
    <source>
        <dbReference type="ARBA" id="ARBA00022908"/>
    </source>
</evidence>
<proteinExistence type="inferred from homology"/>
<protein>
    <submittedName>
        <fullName evidence="9">Integrase</fullName>
    </submittedName>
</protein>
<evidence type="ECO:0000256" key="4">
    <source>
        <dbReference type="ARBA" id="ARBA00023172"/>
    </source>
</evidence>
<evidence type="ECO:0000259" key="8">
    <source>
        <dbReference type="PROSITE" id="PS51900"/>
    </source>
</evidence>
<dbReference type="InterPro" id="IPR002104">
    <property type="entry name" value="Integrase_catalytic"/>
</dbReference>
<dbReference type="Gene3D" id="1.10.443.10">
    <property type="entry name" value="Intergrase catalytic core"/>
    <property type="match status" value="1"/>
</dbReference>
<dbReference type="GO" id="GO:0006310">
    <property type="term" value="P:DNA recombination"/>
    <property type="evidence" value="ECO:0007669"/>
    <property type="project" value="UniProtKB-KW"/>
</dbReference>
<dbReference type="PROSITE" id="PS51900">
    <property type="entry name" value="CB"/>
    <property type="match status" value="1"/>
</dbReference>
<organism evidence="9 10">
    <name type="scientific">Desulfobaculum xiamenense</name>
    <dbReference type="NCBI Taxonomy" id="995050"/>
    <lineage>
        <taxon>Bacteria</taxon>
        <taxon>Pseudomonadati</taxon>
        <taxon>Thermodesulfobacteriota</taxon>
        <taxon>Desulfovibrionia</taxon>
        <taxon>Desulfovibrionales</taxon>
        <taxon>Desulfovibrionaceae</taxon>
        <taxon>Desulfobaculum</taxon>
    </lineage>
</organism>
<dbReference type="RefSeq" id="WP_167939554.1">
    <property type="nucleotide sequence ID" value="NZ_JAATJA010000001.1"/>
</dbReference>
<dbReference type="InterPro" id="IPR013762">
    <property type="entry name" value="Integrase-like_cat_sf"/>
</dbReference>
<dbReference type="InterPro" id="IPR010998">
    <property type="entry name" value="Integrase_recombinase_N"/>
</dbReference>
<dbReference type="Proteomes" id="UP000580856">
    <property type="component" value="Unassembled WGS sequence"/>
</dbReference>
<evidence type="ECO:0000256" key="1">
    <source>
        <dbReference type="ARBA" id="ARBA00008857"/>
    </source>
</evidence>
<dbReference type="AlphaFoldDB" id="A0A846QCH7"/>
<dbReference type="Gene3D" id="1.10.150.130">
    <property type="match status" value="1"/>
</dbReference>
<comment type="similarity">
    <text evidence="1">Belongs to the 'phage' integrase family.</text>
</comment>
<dbReference type="InterPro" id="IPR044068">
    <property type="entry name" value="CB"/>
</dbReference>
<keyword evidence="4" id="KW-0233">DNA recombination</keyword>
<evidence type="ECO:0000313" key="9">
    <source>
        <dbReference type="EMBL" id="NJB66416.1"/>
    </source>
</evidence>
<dbReference type="EMBL" id="JAATJA010000001">
    <property type="protein sequence ID" value="NJB66416.1"/>
    <property type="molecule type" value="Genomic_DNA"/>
</dbReference>
<dbReference type="CDD" id="cd00796">
    <property type="entry name" value="INT_Rci_Hp1_C"/>
    <property type="match status" value="1"/>
</dbReference>
<dbReference type="GO" id="GO:0015074">
    <property type="term" value="P:DNA integration"/>
    <property type="evidence" value="ECO:0007669"/>
    <property type="project" value="UniProtKB-KW"/>
</dbReference>
<sequence>MRSKRIPTGIPGICYREHAERRHGRYADRYYILRYRSAGRVVEEGVGWASEGATLEYCQELMAKIRRNLRTGDGPQSLALMREESARRRDAERAEREQREFAARVAAVTFDDVSARYLEWAKRNKRTWRDDERTLRLHVCPELGRLRMSDVTSARVNALKGVLEDKAPQRGRAERLAPATILNVIALVREVFNFATATPYDCDHPELRLFSGENPAAFNRFSVGVSLPRVDNRTLRVLFEDEFQRLQSASMAYSIDQYDAQAIAWHTGMRREEILSLRREHVSLLGRSFKVLDTKTGANRVVDWSDELAPVVERRLEMPGDWLFPGRDGSYRNPDSITRGFARVAERVGLNEGIADKRLFVTFKTLRASFAVRMLAAGMDLRNLQLQMGHADITTTSRCYLPLVESFKREAVARAAQRAKILDFKAAR</sequence>
<dbReference type="InterPro" id="IPR050090">
    <property type="entry name" value="Tyrosine_recombinase_XerCD"/>
</dbReference>
<evidence type="ECO:0000256" key="6">
    <source>
        <dbReference type="SAM" id="MobiDB-lite"/>
    </source>
</evidence>
<evidence type="ECO:0000313" key="10">
    <source>
        <dbReference type="Proteomes" id="UP000580856"/>
    </source>
</evidence>